<dbReference type="PANTHER" id="PTHR34216:SF3">
    <property type="entry name" value="POLY-BETA-1,6-N-ACETYL-D-GLUCOSAMINE N-DEACETYLASE"/>
    <property type="match status" value="1"/>
</dbReference>
<evidence type="ECO:0000256" key="2">
    <source>
        <dbReference type="ARBA" id="ARBA00022729"/>
    </source>
</evidence>
<reference evidence="5" key="1">
    <citation type="submission" date="2022-01" db="EMBL/GenBank/DDBJ databases">
        <authorList>
            <person name="Criscuolo A."/>
        </authorList>
    </citation>
    <scope>NUCLEOTIDE SEQUENCE</scope>
    <source>
        <strain evidence="5">CIP111891</strain>
    </source>
</reference>
<sequence>MNVRGKRFLFYTLLAGVFTLLILFFISGLNSPTAPIIIEVQAEELTQSTMSTPVPVYTPASAPISAPAYVTMSDPDPVSTPDPAPFEISPLSSDKPEQPLPAQVDTVVTAPPQTTSVTVDTYMPNGVVAPSASSKVSIPVLNYHSVTIDPGNVVVISPAKLEAQMKYLHDHGYTPISLATFINLIEKKSGLAAPDKPVLLTFDDGYVDNVEEAMPILAKYNFPATLFMSPGMVEDASYLNWEQVKQLQEAGWDIQPHGMTHPHLPKLSAEQQAYEITEARKLIEEKLGTQADVFCYPYGEYNQTTVKLLKEHGFRYAFTIDQGYTTNQQSPYLLKRLFINGEESLKAFINKLSKAN</sequence>
<organism evidence="5 6">
    <name type="scientific">Paenibacillus allorhizoplanae</name>
    <dbReference type="NCBI Taxonomy" id="2905648"/>
    <lineage>
        <taxon>Bacteria</taxon>
        <taxon>Bacillati</taxon>
        <taxon>Bacillota</taxon>
        <taxon>Bacilli</taxon>
        <taxon>Bacillales</taxon>
        <taxon>Paenibacillaceae</taxon>
        <taxon>Paenibacillus</taxon>
    </lineage>
</organism>
<dbReference type="SUPFAM" id="SSF88713">
    <property type="entry name" value="Glycoside hydrolase/deacetylase"/>
    <property type="match status" value="1"/>
</dbReference>
<keyword evidence="6" id="KW-1185">Reference proteome</keyword>
<evidence type="ECO:0000313" key="6">
    <source>
        <dbReference type="Proteomes" id="UP000838821"/>
    </source>
</evidence>
<protein>
    <recommendedName>
        <fullName evidence="4">NodB homology domain-containing protein</fullName>
    </recommendedName>
</protein>
<dbReference type="Proteomes" id="UP000838821">
    <property type="component" value="Unassembled WGS sequence"/>
</dbReference>
<feature type="domain" description="NodB homology" evidence="4">
    <location>
        <begin position="196"/>
        <end position="356"/>
    </location>
</feature>
<dbReference type="InterPro" id="IPR051398">
    <property type="entry name" value="Polysacch_Deacetylase"/>
</dbReference>
<evidence type="ECO:0000313" key="5">
    <source>
        <dbReference type="EMBL" id="CAH1213314.1"/>
    </source>
</evidence>
<dbReference type="InterPro" id="IPR011330">
    <property type="entry name" value="Glyco_hydro/deAcase_b/a-brl"/>
</dbReference>
<evidence type="ECO:0000259" key="4">
    <source>
        <dbReference type="PROSITE" id="PS51677"/>
    </source>
</evidence>
<dbReference type="EMBL" id="CAKMMW010000012">
    <property type="protein sequence ID" value="CAH1213314.1"/>
    <property type="molecule type" value="Genomic_DNA"/>
</dbReference>
<feature type="region of interest" description="Disordered" evidence="3">
    <location>
        <begin position="74"/>
        <end position="99"/>
    </location>
</feature>
<dbReference type="Pfam" id="PF01522">
    <property type="entry name" value="Polysacc_deac_1"/>
    <property type="match status" value="1"/>
</dbReference>
<accession>A0ABM9CJ76</accession>
<evidence type="ECO:0000256" key="3">
    <source>
        <dbReference type="SAM" id="MobiDB-lite"/>
    </source>
</evidence>
<keyword evidence="2" id="KW-0732">Signal</keyword>
<dbReference type="PANTHER" id="PTHR34216">
    <property type="match status" value="1"/>
</dbReference>
<evidence type="ECO:0000256" key="1">
    <source>
        <dbReference type="ARBA" id="ARBA00004613"/>
    </source>
</evidence>
<dbReference type="Gene3D" id="3.20.20.370">
    <property type="entry name" value="Glycoside hydrolase/deacetylase"/>
    <property type="match status" value="1"/>
</dbReference>
<dbReference type="InterPro" id="IPR002509">
    <property type="entry name" value="NODB_dom"/>
</dbReference>
<proteinExistence type="predicted"/>
<dbReference type="CDD" id="cd10918">
    <property type="entry name" value="CE4_NodB_like_5s_6s"/>
    <property type="match status" value="1"/>
</dbReference>
<comment type="caution">
    <text evidence="5">The sequence shown here is derived from an EMBL/GenBank/DDBJ whole genome shotgun (WGS) entry which is preliminary data.</text>
</comment>
<dbReference type="PROSITE" id="PS51677">
    <property type="entry name" value="NODB"/>
    <property type="match status" value="1"/>
</dbReference>
<comment type="subcellular location">
    <subcellularLocation>
        <location evidence="1">Secreted</location>
    </subcellularLocation>
</comment>
<gene>
    <name evidence="5" type="ORF">PAECIP111891_03949</name>
</gene>
<name>A0ABM9CJ76_9BACL</name>